<dbReference type="PROSITE" id="PS00028">
    <property type="entry name" value="ZINC_FINGER_C2H2_1"/>
    <property type="match status" value="2"/>
</dbReference>
<reference evidence="4" key="1">
    <citation type="submission" date="2021-07" db="EMBL/GenBank/DDBJ databases">
        <authorList>
            <person name="Catto M.A."/>
            <person name="Jacobson A."/>
            <person name="Kennedy G."/>
            <person name="Labadie P."/>
            <person name="Hunt B.G."/>
            <person name="Srinivasan R."/>
        </authorList>
    </citation>
    <scope>NUCLEOTIDE SEQUENCE</scope>
    <source>
        <strain evidence="4">PL_HMW_Pooled</strain>
        <tissue evidence="4">Head</tissue>
    </source>
</reference>
<dbReference type="SUPFAM" id="SSF57667">
    <property type="entry name" value="beta-beta-alpha zinc fingers"/>
    <property type="match status" value="1"/>
</dbReference>
<dbReference type="InterPro" id="IPR036236">
    <property type="entry name" value="Znf_C2H2_sf"/>
</dbReference>
<evidence type="ECO:0000313" key="5">
    <source>
        <dbReference type="EMBL" id="KAK3910960.1"/>
    </source>
</evidence>
<keyword evidence="1" id="KW-0863">Zinc-finger</keyword>
<dbReference type="Gene3D" id="3.30.160.60">
    <property type="entry name" value="Classic Zinc Finger"/>
    <property type="match status" value="1"/>
</dbReference>
<evidence type="ECO:0000256" key="2">
    <source>
        <dbReference type="SAM" id="MobiDB-lite"/>
    </source>
</evidence>
<evidence type="ECO:0000256" key="1">
    <source>
        <dbReference type="PROSITE-ProRule" id="PRU00042"/>
    </source>
</evidence>
<dbReference type="InterPro" id="IPR013087">
    <property type="entry name" value="Znf_C2H2_type"/>
</dbReference>
<dbReference type="Proteomes" id="UP001219518">
    <property type="component" value="Unassembled WGS sequence"/>
</dbReference>
<sequence>MDSSFVSDDGSFLQPTTTSTPRKKCMLCPHCGKKYMLKHYLNKHVLEKHSDEVNNNDTQNVTQLHLDASDLSFNIQTISDTSNTFKKPAPPVKKTQSSKVQKKKKFVCTYCLRAYVSETTMKTHMRIHTVQVAAARFPDSQEILAHAEDIGQKALIKVANSPSYGCAGQLFKELVGHVVASSNFNDFSVTLLKEMVTVIETKKCMMPSALLKALSDEMENILCNEELYNYCLDLLEVSAFDYDAQSQFMVEFMLNFLTEVFTFISASFRKHYERPLKPMPDLDVEDRQVIYYIAGSIMRGYLRIAYRHKNNSKWQSVCSVLQSHVLSAEPLGDIDAAWTRDVDRGSLLYINMACQKFFLSLTKVVYENEKSDGSIDFNQIIGIVSKTDISVQWDNVIKDALSQELSVGLMTDVVQCFCKACGRGIARRRLNAIREKPVISMPTRHTVASRKR</sequence>
<dbReference type="EMBL" id="JAHWGI010000215">
    <property type="protein sequence ID" value="KAK3910960.1"/>
    <property type="molecule type" value="Genomic_DNA"/>
</dbReference>
<name>A0AAE1GXH8_9NEOP</name>
<keyword evidence="1" id="KW-0862">Zinc</keyword>
<reference evidence="4" key="2">
    <citation type="journal article" date="2023" name="BMC Genomics">
        <title>Pest status, molecular evolution, and epigenetic factors derived from the genome assembly of Frankliniella fusca, a thysanopteran phytovirus vector.</title>
        <authorList>
            <person name="Catto M.A."/>
            <person name="Labadie P.E."/>
            <person name="Jacobson A.L."/>
            <person name="Kennedy G.G."/>
            <person name="Srinivasan R."/>
            <person name="Hunt B.G."/>
        </authorList>
    </citation>
    <scope>NUCLEOTIDE SEQUENCE</scope>
    <source>
        <strain evidence="4">PL_HMW_Pooled</strain>
    </source>
</reference>
<organism evidence="4 6">
    <name type="scientific">Frankliniella fusca</name>
    <dbReference type="NCBI Taxonomy" id="407009"/>
    <lineage>
        <taxon>Eukaryota</taxon>
        <taxon>Metazoa</taxon>
        <taxon>Ecdysozoa</taxon>
        <taxon>Arthropoda</taxon>
        <taxon>Hexapoda</taxon>
        <taxon>Insecta</taxon>
        <taxon>Pterygota</taxon>
        <taxon>Neoptera</taxon>
        <taxon>Paraneoptera</taxon>
        <taxon>Thysanoptera</taxon>
        <taxon>Terebrantia</taxon>
        <taxon>Thripoidea</taxon>
        <taxon>Thripidae</taxon>
        <taxon>Frankliniella</taxon>
    </lineage>
</organism>
<dbReference type="EMBL" id="JAHWGI010000215">
    <property type="protein sequence ID" value="KAK3910959.1"/>
    <property type="molecule type" value="Genomic_DNA"/>
</dbReference>
<dbReference type="SMART" id="SM00355">
    <property type="entry name" value="ZnF_C2H2"/>
    <property type="match status" value="2"/>
</dbReference>
<dbReference type="PROSITE" id="PS50157">
    <property type="entry name" value="ZINC_FINGER_C2H2_2"/>
    <property type="match status" value="2"/>
</dbReference>
<proteinExistence type="predicted"/>
<dbReference type="GO" id="GO:0008270">
    <property type="term" value="F:zinc ion binding"/>
    <property type="evidence" value="ECO:0007669"/>
    <property type="project" value="UniProtKB-KW"/>
</dbReference>
<evidence type="ECO:0000313" key="4">
    <source>
        <dbReference type="EMBL" id="KAK3910959.1"/>
    </source>
</evidence>
<feature type="domain" description="C2H2-type" evidence="3">
    <location>
        <begin position="106"/>
        <end position="133"/>
    </location>
</feature>
<accession>A0AAE1GXH8</accession>
<feature type="region of interest" description="Disordered" evidence="2">
    <location>
        <begin position="1"/>
        <end position="21"/>
    </location>
</feature>
<gene>
    <name evidence="4" type="ORF">KUF71_020663</name>
    <name evidence="5" type="ORF">KUF71_020664</name>
</gene>
<dbReference type="AlphaFoldDB" id="A0AAE1GXH8"/>
<evidence type="ECO:0000313" key="6">
    <source>
        <dbReference type="Proteomes" id="UP001219518"/>
    </source>
</evidence>
<comment type="caution">
    <text evidence="4">The sequence shown here is derived from an EMBL/GenBank/DDBJ whole genome shotgun (WGS) entry which is preliminary data.</text>
</comment>
<keyword evidence="6" id="KW-1185">Reference proteome</keyword>
<keyword evidence="1" id="KW-0479">Metal-binding</keyword>
<protein>
    <submittedName>
        <fullName evidence="4">Escargot/snail protein-like protein</fullName>
    </submittedName>
</protein>
<feature type="domain" description="C2H2-type" evidence="3">
    <location>
        <begin position="26"/>
        <end position="54"/>
    </location>
</feature>
<evidence type="ECO:0000259" key="3">
    <source>
        <dbReference type="PROSITE" id="PS50157"/>
    </source>
</evidence>